<proteinExistence type="predicted"/>
<accession>A0A5E4MEK7</accession>
<evidence type="ECO:0000313" key="1">
    <source>
        <dbReference type="EMBL" id="VVC30714.1"/>
    </source>
</evidence>
<name>A0A5E4MEK7_9HEMI</name>
<gene>
    <name evidence="1" type="ORF">CINCED_3A001040</name>
</gene>
<evidence type="ECO:0000313" key="2">
    <source>
        <dbReference type="Proteomes" id="UP000325440"/>
    </source>
</evidence>
<sequence>MLIKTLSNEQKFIIKKKDHLSVENVSLLNSDQGRVQLKMLEQTLKEVSDIFAHTKSILLTHIYRAEEHIKAKTYPYENNVHKLIKLPPINMPTLDGKFEKWYSNRDKFMPIVHNNKIIDYVHRMYYLKTSLQAVEVIATLSSTAFNFKDAWNCRPRASRAIIAVLRVKGVKPLQAVSMDITDYSASTPRHFLIGRSLLALSELELANVLINPLTRRNLIQQLQPGFWKWWTSEYLCSLQNMWHGHNEDTIVKNLLADNKSSSFIQSTLHRIVIEDVIITQKLLGSAVIKFVVQDTQSVNIVDKPVFLNLIRLGLQKTLTVMCSKILKTQLNSEANAMVYNITKTLSNIEYILETADCWTQACTVIKGRNTFDVTAKETTTDYSSNFVKAFRVIGIDKNDEENLFDED</sequence>
<dbReference type="AlphaFoldDB" id="A0A5E4MEK7"/>
<dbReference type="PANTHER" id="PTHR47501:SF5">
    <property type="entry name" value="HAT C-TERMINAL DIMERISATION DOMAIN-CONTAINING PROTEIN"/>
    <property type="match status" value="1"/>
</dbReference>
<keyword evidence="2" id="KW-1185">Reference proteome</keyword>
<organism evidence="1 2">
    <name type="scientific">Cinara cedri</name>
    <dbReference type="NCBI Taxonomy" id="506608"/>
    <lineage>
        <taxon>Eukaryota</taxon>
        <taxon>Metazoa</taxon>
        <taxon>Ecdysozoa</taxon>
        <taxon>Arthropoda</taxon>
        <taxon>Hexapoda</taxon>
        <taxon>Insecta</taxon>
        <taxon>Pterygota</taxon>
        <taxon>Neoptera</taxon>
        <taxon>Paraneoptera</taxon>
        <taxon>Hemiptera</taxon>
        <taxon>Sternorrhyncha</taxon>
        <taxon>Aphidomorpha</taxon>
        <taxon>Aphidoidea</taxon>
        <taxon>Aphididae</taxon>
        <taxon>Lachninae</taxon>
        <taxon>Cinara</taxon>
    </lineage>
</organism>
<reference evidence="1 2" key="1">
    <citation type="submission" date="2019-08" db="EMBL/GenBank/DDBJ databases">
        <authorList>
            <person name="Alioto T."/>
            <person name="Alioto T."/>
            <person name="Gomez Garrido J."/>
        </authorList>
    </citation>
    <scope>NUCLEOTIDE SEQUENCE [LARGE SCALE GENOMIC DNA]</scope>
</reference>
<dbReference type="Proteomes" id="UP000325440">
    <property type="component" value="Unassembled WGS sequence"/>
</dbReference>
<protein>
    <submittedName>
        <fullName evidence="1">Uncharacterized protein</fullName>
    </submittedName>
</protein>
<dbReference type="PANTHER" id="PTHR47501">
    <property type="entry name" value="TRANSPOSASE-RELATED"/>
    <property type="match status" value="1"/>
</dbReference>
<dbReference type="OrthoDB" id="6619543at2759"/>
<dbReference type="EMBL" id="CABPRJ010000533">
    <property type="protein sequence ID" value="VVC30714.1"/>
    <property type="molecule type" value="Genomic_DNA"/>
</dbReference>